<dbReference type="SMART" id="SM00850">
    <property type="entry name" value="LytTR"/>
    <property type="match status" value="1"/>
</dbReference>
<reference evidence="4 5" key="1">
    <citation type="submission" date="2017-04" db="EMBL/GenBank/DDBJ databases">
        <title>A new member of the family Flavobacteriaceae isolated from ascidians.</title>
        <authorList>
            <person name="Chen L."/>
        </authorList>
    </citation>
    <scope>NUCLEOTIDE SEQUENCE [LARGE SCALE GENOMIC DNA]</scope>
    <source>
        <strain evidence="4 5">HQA918</strain>
    </source>
</reference>
<accession>A0A2A4GAA1</accession>
<keyword evidence="1" id="KW-0597">Phosphoprotein</keyword>
<dbReference type="InterPro" id="IPR046947">
    <property type="entry name" value="LytR-like"/>
</dbReference>
<dbReference type="Gene3D" id="3.40.50.2300">
    <property type="match status" value="1"/>
</dbReference>
<dbReference type="PANTHER" id="PTHR37299">
    <property type="entry name" value="TRANSCRIPTIONAL REGULATOR-RELATED"/>
    <property type="match status" value="1"/>
</dbReference>
<dbReference type="InterPro" id="IPR011006">
    <property type="entry name" value="CheY-like_superfamily"/>
</dbReference>
<gene>
    <name evidence="4" type="ORF">B7P33_06970</name>
</gene>
<evidence type="ECO:0000259" key="3">
    <source>
        <dbReference type="PROSITE" id="PS50930"/>
    </source>
</evidence>
<protein>
    <recommendedName>
        <fullName evidence="6">DNA-binding response regulator</fullName>
    </recommendedName>
</protein>
<dbReference type="Gene3D" id="2.40.50.1020">
    <property type="entry name" value="LytTr DNA-binding domain"/>
    <property type="match status" value="1"/>
</dbReference>
<evidence type="ECO:0000313" key="4">
    <source>
        <dbReference type="EMBL" id="PCE64898.1"/>
    </source>
</evidence>
<organism evidence="4 5">
    <name type="scientific">Sediminicola luteus</name>
    <dbReference type="NCBI Taxonomy" id="319238"/>
    <lineage>
        <taxon>Bacteria</taxon>
        <taxon>Pseudomonadati</taxon>
        <taxon>Bacteroidota</taxon>
        <taxon>Flavobacteriia</taxon>
        <taxon>Flavobacteriales</taxon>
        <taxon>Flavobacteriaceae</taxon>
        <taxon>Sediminicola</taxon>
    </lineage>
</organism>
<keyword evidence="5" id="KW-1185">Reference proteome</keyword>
<dbReference type="GO" id="GO:0000156">
    <property type="term" value="F:phosphorelay response regulator activity"/>
    <property type="evidence" value="ECO:0007669"/>
    <property type="project" value="InterPro"/>
</dbReference>
<dbReference type="AlphaFoldDB" id="A0A2A4GAA1"/>
<dbReference type="Pfam" id="PF00072">
    <property type="entry name" value="Response_reg"/>
    <property type="match status" value="1"/>
</dbReference>
<evidence type="ECO:0000259" key="2">
    <source>
        <dbReference type="PROSITE" id="PS50110"/>
    </source>
</evidence>
<dbReference type="Proteomes" id="UP000219559">
    <property type="component" value="Unassembled WGS sequence"/>
</dbReference>
<evidence type="ECO:0000256" key="1">
    <source>
        <dbReference type="PROSITE-ProRule" id="PRU00169"/>
    </source>
</evidence>
<feature type="domain" description="Response regulatory" evidence="2">
    <location>
        <begin position="3"/>
        <end position="115"/>
    </location>
</feature>
<dbReference type="EMBL" id="NBWU01000002">
    <property type="protein sequence ID" value="PCE64898.1"/>
    <property type="molecule type" value="Genomic_DNA"/>
</dbReference>
<dbReference type="SMART" id="SM00448">
    <property type="entry name" value="REC"/>
    <property type="match status" value="1"/>
</dbReference>
<dbReference type="SUPFAM" id="SSF52172">
    <property type="entry name" value="CheY-like"/>
    <property type="match status" value="1"/>
</dbReference>
<sequence>MINCLVIDDEPAAQTVLTHYLEELPSCHLVGCCPTALKALPYLEAQPKIDLLFLDINLPKLSGMDFYRSLKNPPEVIFTTAYPNFAVEAFEVNALDYLVKPIAFERFLSAVNKFQEKHKDDNQGYIFINSNKTLHRLKSLDILAIEAQGDYVKVITRNAKLLTHSTFSSFLDELPDYFLRCHKSFALNSKKLDRISGNKAIVGPLELPIGLTYKEDFLEKLGA</sequence>
<dbReference type="PROSITE" id="PS50110">
    <property type="entry name" value="RESPONSE_REGULATORY"/>
    <property type="match status" value="1"/>
</dbReference>
<dbReference type="InterPro" id="IPR007492">
    <property type="entry name" value="LytTR_DNA-bd_dom"/>
</dbReference>
<evidence type="ECO:0000313" key="5">
    <source>
        <dbReference type="Proteomes" id="UP000219559"/>
    </source>
</evidence>
<name>A0A2A4GAA1_9FLAO</name>
<comment type="caution">
    <text evidence="4">The sequence shown here is derived from an EMBL/GenBank/DDBJ whole genome shotgun (WGS) entry which is preliminary data.</text>
</comment>
<dbReference type="PANTHER" id="PTHR37299:SF1">
    <property type="entry name" value="STAGE 0 SPORULATION PROTEIN A HOMOLOG"/>
    <property type="match status" value="1"/>
</dbReference>
<evidence type="ECO:0008006" key="6">
    <source>
        <dbReference type="Google" id="ProtNLM"/>
    </source>
</evidence>
<dbReference type="Pfam" id="PF04397">
    <property type="entry name" value="LytTR"/>
    <property type="match status" value="1"/>
</dbReference>
<feature type="domain" description="HTH LytTR-type" evidence="3">
    <location>
        <begin position="126"/>
        <end position="195"/>
    </location>
</feature>
<proteinExistence type="predicted"/>
<dbReference type="InterPro" id="IPR001789">
    <property type="entry name" value="Sig_transdc_resp-reg_receiver"/>
</dbReference>
<dbReference type="GO" id="GO:0003677">
    <property type="term" value="F:DNA binding"/>
    <property type="evidence" value="ECO:0007669"/>
    <property type="project" value="InterPro"/>
</dbReference>
<feature type="modified residue" description="4-aspartylphosphate" evidence="1">
    <location>
        <position position="55"/>
    </location>
</feature>
<dbReference type="PROSITE" id="PS50930">
    <property type="entry name" value="HTH_LYTTR"/>
    <property type="match status" value="1"/>
</dbReference>